<evidence type="ECO:0000313" key="3">
    <source>
        <dbReference type="Proteomes" id="UP001138997"/>
    </source>
</evidence>
<dbReference type="RefSeq" id="WP_231441888.1">
    <property type="nucleotide sequence ID" value="NZ_JAJOMB010000006.1"/>
</dbReference>
<dbReference type="InterPro" id="IPR029787">
    <property type="entry name" value="Nucleotide_cyclase"/>
</dbReference>
<dbReference type="AlphaFoldDB" id="A0A9X1STP2"/>
<reference evidence="2" key="1">
    <citation type="submission" date="2021-11" db="EMBL/GenBank/DDBJ databases">
        <title>Streptomyces corallinus and Kineosporia corallina sp. nov., two new coral-derived marine actinobacteria.</title>
        <authorList>
            <person name="Buangrab K."/>
            <person name="Sutthacheep M."/>
            <person name="Yeemin T."/>
            <person name="Harunari E."/>
            <person name="Igarashi Y."/>
            <person name="Sripreechasak P."/>
            <person name="Kanchanasin P."/>
            <person name="Tanasupawat S."/>
            <person name="Phongsopitanun W."/>
        </authorList>
    </citation>
    <scope>NUCLEOTIDE SEQUENCE</scope>
    <source>
        <strain evidence="2">JCM 31032</strain>
    </source>
</reference>
<dbReference type="Proteomes" id="UP001138997">
    <property type="component" value="Unassembled WGS sequence"/>
</dbReference>
<evidence type="ECO:0008006" key="4">
    <source>
        <dbReference type="Google" id="ProtNLM"/>
    </source>
</evidence>
<proteinExistence type="predicted"/>
<protein>
    <recommendedName>
        <fullName evidence="4">Guanylate cyclase domain-containing protein</fullName>
    </recommendedName>
</protein>
<organism evidence="2 3">
    <name type="scientific">Kineosporia babensis</name>
    <dbReference type="NCBI Taxonomy" id="499548"/>
    <lineage>
        <taxon>Bacteria</taxon>
        <taxon>Bacillati</taxon>
        <taxon>Actinomycetota</taxon>
        <taxon>Actinomycetes</taxon>
        <taxon>Kineosporiales</taxon>
        <taxon>Kineosporiaceae</taxon>
        <taxon>Kineosporia</taxon>
    </lineage>
</organism>
<comment type="caution">
    <text evidence="2">The sequence shown here is derived from an EMBL/GenBank/DDBJ whole genome shotgun (WGS) entry which is preliminary data.</text>
</comment>
<evidence type="ECO:0000313" key="2">
    <source>
        <dbReference type="EMBL" id="MCD5312057.1"/>
    </source>
</evidence>
<dbReference type="SUPFAM" id="SSF55073">
    <property type="entry name" value="Nucleotide cyclase"/>
    <property type="match status" value="1"/>
</dbReference>
<accession>A0A9X1STP2</accession>
<feature type="region of interest" description="Disordered" evidence="1">
    <location>
        <begin position="11"/>
        <end position="30"/>
    </location>
</feature>
<name>A0A9X1STP2_9ACTN</name>
<keyword evidence="3" id="KW-1185">Reference proteome</keyword>
<evidence type="ECO:0000256" key="1">
    <source>
        <dbReference type="SAM" id="MobiDB-lite"/>
    </source>
</evidence>
<dbReference type="Gene3D" id="3.30.70.1230">
    <property type="entry name" value="Nucleotide cyclase"/>
    <property type="match status" value="1"/>
</dbReference>
<sequence length="375" mass="40751">MFETDDILAHRELTGPGHQGDGDRGRAQVPSTSITYPRPLLYRLPPSELPPALQRRVDDQGVQYVGLILACRLSAPEKPWTYARAGLQVILNNARARVVSLNEGEWPASDGADHFGLLTHEFGWMFRPHEKEGWSDYVRQAVVEAPGEETEVGGRLEGEAVLTKGVARRTVLTQAGDPVTFCEPISGEQREGATRVVITLDVVGYSRHRTSGQDAVQKRLLWVAEEALKPLALGNVFTQDAGDGLQLVLPAGADESVAIPTFYRALVAALDQVHAELGEGESFQIRIGMARGHTAAGVTGVRGQAAVLAARLCDCAQAREAIRDSGADFVLTVSAELYEDVVKQAGRHPRPASFTPIRVVDEGKHLDVQAWLHRP</sequence>
<dbReference type="EMBL" id="JAJOMB010000006">
    <property type="protein sequence ID" value="MCD5312057.1"/>
    <property type="molecule type" value="Genomic_DNA"/>
</dbReference>
<gene>
    <name evidence="2" type="ORF">LR394_14185</name>
</gene>